<evidence type="ECO:0000313" key="2">
    <source>
        <dbReference type="EMBL" id="MCE3362027.1"/>
    </source>
</evidence>
<reference evidence="1 3" key="1">
    <citation type="submission" date="2015-04" db="EMBL/GenBank/DDBJ databases">
        <authorList>
            <person name="Syromyatnikov M.Y."/>
            <person name="Popov V.N."/>
        </authorList>
    </citation>
    <scope>NUCLEOTIDE SEQUENCE [LARGE SCALE GENOMIC DNA]</scope>
    <source>
        <strain evidence="1 3">AH1</strain>
    </source>
</reference>
<gene>
    <name evidence="1" type="ORF">BN1321_330036</name>
    <name evidence="2" type="ORF">LB359_06640</name>
</gene>
<proteinExistence type="predicted"/>
<dbReference type="EMBL" id="JAIUEN010000042">
    <property type="protein sequence ID" value="MCE3362027.1"/>
    <property type="molecule type" value="Genomic_DNA"/>
</dbReference>
<name>A0A0U1MQJ2_STAAU</name>
<dbReference type="Proteomes" id="UP000039437">
    <property type="component" value="Unassembled WGS sequence"/>
</dbReference>
<organism evidence="1 3">
    <name type="scientific">Staphylococcus aureus</name>
    <dbReference type="NCBI Taxonomy" id="1280"/>
    <lineage>
        <taxon>Bacteria</taxon>
        <taxon>Bacillati</taxon>
        <taxon>Bacillota</taxon>
        <taxon>Bacilli</taxon>
        <taxon>Bacillales</taxon>
        <taxon>Staphylococcaceae</taxon>
        <taxon>Staphylococcus</taxon>
    </lineage>
</organism>
<evidence type="ECO:0000313" key="3">
    <source>
        <dbReference type="Proteomes" id="UP000039437"/>
    </source>
</evidence>
<sequence length="70" mass="7994">MENLGYGLKKVKLSNRQAHRFMKVSEEYENSNLTTSLNLGLNVLYQISTLPEPVRTKVHITSNGKTKIPY</sequence>
<reference evidence="2" key="3">
    <citation type="submission" date="2023-08" db="EMBL/GenBank/DDBJ databases">
        <authorList>
            <person name="Zhao H."/>
            <person name="Wang X."/>
        </authorList>
    </citation>
    <scope>NUCLEOTIDE SEQUENCE</scope>
    <source>
        <strain evidence="2">NC-4</strain>
    </source>
</reference>
<evidence type="ECO:0000313" key="1">
    <source>
        <dbReference type="EMBL" id="CRI15032.1"/>
    </source>
</evidence>
<dbReference type="PATRIC" id="fig|1280.3385.peg.2881"/>
<dbReference type="RefSeq" id="WP_031875240.1">
    <property type="nucleotide sequence ID" value="NZ_BDUM01000005.1"/>
</dbReference>
<dbReference type="AlphaFoldDB" id="A0A0U1MQJ2"/>
<dbReference type="EMBL" id="CVOQ01000027">
    <property type="protein sequence ID" value="CRI15032.1"/>
    <property type="molecule type" value="Genomic_DNA"/>
</dbReference>
<dbReference type="Proteomes" id="UP001200271">
    <property type="component" value="Unassembled WGS sequence"/>
</dbReference>
<protein>
    <submittedName>
        <fullName evidence="2">DUF3102 domain-containing protein</fullName>
    </submittedName>
</protein>
<accession>A0A0U1MQJ2</accession>
<reference evidence="2" key="2">
    <citation type="journal article" date="2021" name="Front Med (Lausanne)">
        <title>The Prevalence and Determinants of Fusidic Acid Resistance Among Methicillin-Resistant Staphylococcus aureus Clinical Isolates in China.</title>
        <authorList>
            <person name="Zhao H."/>
            <person name="Wang X."/>
            <person name="Wang B."/>
            <person name="Xu Y."/>
            <person name="Rao L."/>
            <person name="Wan B."/>
            <person name="Guo Y."/>
            <person name="Wu X."/>
            <person name="Yu J."/>
            <person name="Chen L."/>
            <person name="Li M."/>
            <person name="Yu F."/>
        </authorList>
    </citation>
    <scope>NUCLEOTIDE SEQUENCE</scope>
    <source>
        <strain evidence="2">NC-4</strain>
    </source>
</reference>